<accession>A0A0L8FIR3</accession>
<dbReference type="EMBL" id="KQ430789">
    <property type="protein sequence ID" value="KOF63643.1"/>
    <property type="molecule type" value="Genomic_DNA"/>
</dbReference>
<proteinExistence type="predicted"/>
<reference evidence="1" key="1">
    <citation type="submission" date="2015-07" db="EMBL/GenBank/DDBJ databases">
        <title>MeaNS - Measles Nucleotide Surveillance Program.</title>
        <authorList>
            <person name="Tran T."/>
            <person name="Druce J."/>
        </authorList>
    </citation>
    <scope>NUCLEOTIDE SEQUENCE</scope>
    <source>
        <strain evidence="1">UCB-OBI-ISO-001</strain>
        <tissue evidence="1">Gonad</tissue>
    </source>
</reference>
<sequence length="50" mass="5699">MKIHRCHQLLLQQCNFPSLIFFACMTIGDLRDTLVTEALLLAAQLDFCTT</sequence>
<name>A0A0L8FIR3_OCTBM</name>
<dbReference type="PROSITE" id="PS51257">
    <property type="entry name" value="PROKAR_LIPOPROTEIN"/>
    <property type="match status" value="1"/>
</dbReference>
<protein>
    <submittedName>
        <fullName evidence="1">Uncharacterized protein</fullName>
    </submittedName>
</protein>
<gene>
    <name evidence="1" type="ORF">OCBIM_22018655mg</name>
</gene>
<evidence type="ECO:0000313" key="1">
    <source>
        <dbReference type="EMBL" id="KOF63643.1"/>
    </source>
</evidence>
<organism evidence="1">
    <name type="scientific">Octopus bimaculoides</name>
    <name type="common">California two-spotted octopus</name>
    <dbReference type="NCBI Taxonomy" id="37653"/>
    <lineage>
        <taxon>Eukaryota</taxon>
        <taxon>Metazoa</taxon>
        <taxon>Spiralia</taxon>
        <taxon>Lophotrochozoa</taxon>
        <taxon>Mollusca</taxon>
        <taxon>Cephalopoda</taxon>
        <taxon>Coleoidea</taxon>
        <taxon>Octopodiformes</taxon>
        <taxon>Octopoda</taxon>
        <taxon>Incirrata</taxon>
        <taxon>Octopodidae</taxon>
        <taxon>Octopus</taxon>
    </lineage>
</organism>
<dbReference type="AlphaFoldDB" id="A0A0L8FIR3"/>